<dbReference type="InterPro" id="IPR011322">
    <property type="entry name" value="N-reg_PII-like_a/b"/>
</dbReference>
<protein>
    <submittedName>
        <fullName evidence="2">Divalent-cation tolerance protein CutA</fullName>
    </submittedName>
</protein>
<sequence length="101" mass="11779">MFIEIHTTTANVEEAKRIAHTLVEKRLAACINIYPVISVYRWEEKIEEDNEISLSIKSTSRNFEEIRKTIRSLHSYDLPAIVSRKMEGDPDYLHWVADSTD</sequence>
<name>A0A4E0QQI7_9EURY</name>
<reference evidence="2 3" key="1">
    <citation type="submission" date="2017-11" db="EMBL/GenBank/DDBJ databases">
        <title>Isolation and Characterization of Methanogenic Archaea from Saline Meromictic Lake at Siberia.</title>
        <authorList>
            <person name="Shen Y."/>
            <person name="Huang H.-H."/>
            <person name="Lai M.-C."/>
            <person name="Chen S.-C."/>
        </authorList>
    </citation>
    <scope>NUCLEOTIDE SEQUENCE [LARGE SCALE GENOMIC DNA]</scope>
    <source>
        <strain evidence="2 3">SY-01</strain>
    </source>
</reference>
<dbReference type="Gene3D" id="3.30.70.120">
    <property type="match status" value="1"/>
</dbReference>
<dbReference type="SUPFAM" id="SSF54913">
    <property type="entry name" value="GlnB-like"/>
    <property type="match status" value="1"/>
</dbReference>
<evidence type="ECO:0000313" key="3">
    <source>
        <dbReference type="Proteomes" id="UP000297295"/>
    </source>
</evidence>
<comment type="caution">
    <text evidence="2">The sequence shown here is derived from an EMBL/GenBank/DDBJ whole genome shotgun (WGS) entry which is preliminary data.</text>
</comment>
<gene>
    <name evidence="2" type="ORF">CUN85_10595</name>
</gene>
<dbReference type="PANTHER" id="PTHR23419">
    <property type="entry name" value="DIVALENT CATION TOLERANCE CUTA-RELATED"/>
    <property type="match status" value="1"/>
</dbReference>
<evidence type="ECO:0000256" key="1">
    <source>
        <dbReference type="ARBA" id="ARBA00010169"/>
    </source>
</evidence>
<dbReference type="OrthoDB" id="8015at2157"/>
<dbReference type="PANTHER" id="PTHR23419:SF8">
    <property type="entry name" value="FI09726P"/>
    <property type="match status" value="1"/>
</dbReference>
<dbReference type="Proteomes" id="UP000297295">
    <property type="component" value="Unassembled WGS sequence"/>
</dbReference>
<proteinExistence type="inferred from homology"/>
<evidence type="ECO:0000313" key="2">
    <source>
        <dbReference type="EMBL" id="TGC07885.1"/>
    </source>
</evidence>
<dbReference type="Pfam" id="PF03091">
    <property type="entry name" value="CutA1"/>
    <property type="match status" value="1"/>
</dbReference>
<dbReference type="InterPro" id="IPR004323">
    <property type="entry name" value="Ion_tolerance_CutA"/>
</dbReference>
<dbReference type="GO" id="GO:0005507">
    <property type="term" value="F:copper ion binding"/>
    <property type="evidence" value="ECO:0007669"/>
    <property type="project" value="TreeGrafter"/>
</dbReference>
<dbReference type="GO" id="GO:0010038">
    <property type="term" value="P:response to metal ion"/>
    <property type="evidence" value="ECO:0007669"/>
    <property type="project" value="InterPro"/>
</dbReference>
<dbReference type="AlphaFoldDB" id="A0A4E0QQI7"/>
<keyword evidence="3" id="KW-1185">Reference proteome</keyword>
<comment type="similarity">
    <text evidence="1">Belongs to the CutA family.</text>
</comment>
<dbReference type="InterPro" id="IPR015867">
    <property type="entry name" value="N-reg_PII/ATP_PRibTrfase_C"/>
</dbReference>
<accession>A0A4E0QQI7</accession>
<dbReference type="EMBL" id="PGGK01000013">
    <property type="protein sequence ID" value="TGC07885.1"/>
    <property type="molecule type" value="Genomic_DNA"/>
</dbReference>
<organism evidence="2 3">
    <name type="scientific">Methanolobus halotolerans</name>
    <dbReference type="NCBI Taxonomy" id="2052935"/>
    <lineage>
        <taxon>Archaea</taxon>
        <taxon>Methanobacteriati</taxon>
        <taxon>Methanobacteriota</taxon>
        <taxon>Stenosarchaea group</taxon>
        <taxon>Methanomicrobia</taxon>
        <taxon>Methanosarcinales</taxon>
        <taxon>Methanosarcinaceae</taxon>
        <taxon>Methanolobus</taxon>
    </lineage>
</organism>